<accession>A0A9N9B0L8</accession>
<reference evidence="2" key="1">
    <citation type="submission" date="2021-06" db="EMBL/GenBank/DDBJ databases">
        <authorList>
            <person name="Kallberg Y."/>
            <person name="Tangrot J."/>
            <person name="Rosling A."/>
        </authorList>
    </citation>
    <scope>NUCLEOTIDE SEQUENCE</scope>
    <source>
        <strain evidence="2">IA702</strain>
    </source>
</reference>
<proteinExistence type="predicted"/>
<sequence length="269" mass="30308">MRILVRRRKTEPLSVHICRVLAVILILILLCGYAVFLILGVLHDTPVITTKVQTLKDGLPLPTLCVYGGYNFNISCTYTKFDINGTYYPDDGCNKFISFSANVADGTYNANFTPTLDLKILPFEDANEGIVRIDFLIIITDLSFNRTDSFNGMVVKMYDTDTLMKINSGIINIDEINKIDPNLITSTLGVFYHQQTFIRYSRNMKKIIKPSTLADFDIFPKTISVGYPSSRFFGIGTSDNNGTQIDSYTFGAFVIEADNHSLRIETEQR</sequence>
<feature type="transmembrane region" description="Helical" evidence="1">
    <location>
        <begin position="20"/>
        <end position="42"/>
    </location>
</feature>
<dbReference type="EMBL" id="CAJVPJ010000685">
    <property type="protein sequence ID" value="CAG8548913.1"/>
    <property type="molecule type" value="Genomic_DNA"/>
</dbReference>
<name>A0A9N9B0L8_9GLOM</name>
<comment type="caution">
    <text evidence="2">The sequence shown here is derived from an EMBL/GenBank/DDBJ whole genome shotgun (WGS) entry which is preliminary data.</text>
</comment>
<keyword evidence="1" id="KW-0472">Membrane</keyword>
<evidence type="ECO:0000313" key="3">
    <source>
        <dbReference type="Proteomes" id="UP000789572"/>
    </source>
</evidence>
<protein>
    <submittedName>
        <fullName evidence="2">9270_t:CDS:1</fullName>
    </submittedName>
</protein>
<organism evidence="2 3">
    <name type="scientific">Paraglomus occultum</name>
    <dbReference type="NCBI Taxonomy" id="144539"/>
    <lineage>
        <taxon>Eukaryota</taxon>
        <taxon>Fungi</taxon>
        <taxon>Fungi incertae sedis</taxon>
        <taxon>Mucoromycota</taxon>
        <taxon>Glomeromycotina</taxon>
        <taxon>Glomeromycetes</taxon>
        <taxon>Paraglomerales</taxon>
        <taxon>Paraglomeraceae</taxon>
        <taxon>Paraglomus</taxon>
    </lineage>
</organism>
<evidence type="ECO:0000313" key="2">
    <source>
        <dbReference type="EMBL" id="CAG8548913.1"/>
    </source>
</evidence>
<keyword evidence="3" id="KW-1185">Reference proteome</keyword>
<dbReference type="AlphaFoldDB" id="A0A9N9B0L8"/>
<dbReference type="Proteomes" id="UP000789572">
    <property type="component" value="Unassembled WGS sequence"/>
</dbReference>
<evidence type="ECO:0000256" key="1">
    <source>
        <dbReference type="SAM" id="Phobius"/>
    </source>
</evidence>
<dbReference type="OrthoDB" id="2470791at2759"/>
<gene>
    <name evidence="2" type="ORF">POCULU_LOCUS4917</name>
</gene>
<keyword evidence="1" id="KW-0812">Transmembrane</keyword>
<keyword evidence="1" id="KW-1133">Transmembrane helix</keyword>